<name>A0A819PCC0_9BILA</name>
<dbReference type="Proteomes" id="UP000663844">
    <property type="component" value="Unassembled WGS sequence"/>
</dbReference>
<accession>A0A819PCC0</accession>
<feature type="region of interest" description="Disordered" evidence="1">
    <location>
        <begin position="263"/>
        <end position="293"/>
    </location>
</feature>
<organism evidence="2 3">
    <name type="scientific">Adineta steineri</name>
    <dbReference type="NCBI Taxonomy" id="433720"/>
    <lineage>
        <taxon>Eukaryota</taxon>
        <taxon>Metazoa</taxon>
        <taxon>Spiralia</taxon>
        <taxon>Gnathifera</taxon>
        <taxon>Rotifera</taxon>
        <taxon>Eurotatoria</taxon>
        <taxon>Bdelloidea</taxon>
        <taxon>Adinetida</taxon>
        <taxon>Adinetidae</taxon>
        <taxon>Adineta</taxon>
    </lineage>
</organism>
<evidence type="ECO:0000256" key="1">
    <source>
        <dbReference type="SAM" id="MobiDB-lite"/>
    </source>
</evidence>
<proteinExistence type="predicted"/>
<evidence type="ECO:0000313" key="3">
    <source>
        <dbReference type="Proteomes" id="UP000663844"/>
    </source>
</evidence>
<gene>
    <name evidence="2" type="ORF">OXD698_LOCUS30121</name>
</gene>
<sequence>MTNNLSTNDLDTSNKEIVPLCQDIGYTLIKYLNGLNVINFIEAINDSDQFYAIEIISEKAFYKKFTKLMKKEKVKVDVPYVYCYLDTWSIDDEGYVRPTEQFYQSGAPILRLFIHPTFTDDAFEHLCSTYKTSSFQCYTCLIPLNIHTYVGNSTLWFEAIDFNKFYISGGCIVNSLCKQPFSDTTAQQVDINFNGHSFHEFDNDVAFTFSNLKSIMLKNGYFDIELTKKANDVPIGTDPVSYVLHSSDLDITQVALKDNSVVSNSPSKHVKTTDDASISCSPSSRTEKRPVPEDLNVPTKKIKVNGGSTEQKPVTPIVTAGSQPKIISAAELVVPLPEISDEELLEIPLDFERKYGY</sequence>
<evidence type="ECO:0000313" key="2">
    <source>
        <dbReference type="EMBL" id="CAF4011333.1"/>
    </source>
</evidence>
<reference evidence="2" key="1">
    <citation type="submission" date="2021-02" db="EMBL/GenBank/DDBJ databases">
        <authorList>
            <person name="Nowell W R."/>
        </authorList>
    </citation>
    <scope>NUCLEOTIDE SEQUENCE</scope>
</reference>
<dbReference type="AlphaFoldDB" id="A0A819PCC0"/>
<dbReference type="EMBL" id="CAJOAZ010003496">
    <property type="protein sequence ID" value="CAF4011333.1"/>
    <property type="molecule type" value="Genomic_DNA"/>
</dbReference>
<protein>
    <submittedName>
        <fullName evidence="2">Uncharacterized protein</fullName>
    </submittedName>
</protein>
<comment type="caution">
    <text evidence="2">The sequence shown here is derived from an EMBL/GenBank/DDBJ whole genome shotgun (WGS) entry which is preliminary data.</text>
</comment>
<feature type="compositionally biased region" description="Polar residues" evidence="1">
    <location>
        <begin position="275"/>
        <end position="284"/>
    </location>
</feature>